<feature type="coiled-coil region" evidence="7">
    <location>
        <begin position="216"/>
        <end position="267"/>
    </location>
</feature>
<dbReference type="InterPro" id="IPR032563">
    <property type="entry name" value="DAMP1_SANT-like"/>
</dbReference>
<dbReference type="GO" id="GO:0006338">
    <property type="term" value="P:chromatin remodeling"/>
    <property type="evidence" value="ECO:0007669"/>
    <property type="project" value="InterPro"/>
</dbReference>
<reference evidence="12" key="3">
    <citation type="submission" date="2015-06" db="UniProtKB">
        <authorList>
            <consortium name="EnsemblMetazoa"/>
        </authorList>
    </citation>
    <scope>IDENTIFICATION</scope>
</reference>
<dbReference type="RefSeq" id="XP_009009290.1">
    <property type="nucleotide sequence ID" value="XM_009011042.1"/>
</dbReference>
<comment type="subcellular location">
    <subcellularLocation>
        <location evidence="1">Nucleus</location>
    </subcellularLocation>
</comment>
<evidence type="ECO:0000256" key="7">
    <source>
        <dbReference type="SAM" id="Coils"/>
    </source>
</evidence>
<evidence type="ECO:0000313" key="11">
    <source>
        <dbReference type="EMBL" id="ESO12570.1"/>
    </source>
</evidence>
<dbReference type="KEGG" id="hro:HELRODRAFT_62417"/>
<evidence type="ECO:0000256" key="1">
    <source>
        <dbReference type="ARBA" id="ARBA00004123"/>
    </source>
</evidence>
<evidence type="ECO:0000256" key="2">
    <source>
        <dbReference type="ARBA" id="ARBA00022853"/>
    </source>
</evidence>
<dbReference type="STRING" id="6412.T1FX03"/>
<gene>
    <name evidence="12" type="primary">20213351</name>
    <name evidence="11" type="ORF">HELRODRAFT_62417</name>
</gene>
<keyword evidence="5" id="KW-0539">Nucleus</keyword>
<dbReference type="FunFam" id="1.10.10.60:FF:000087">
    <property type="entry name" value="DNA methyltransferase 1-associated protein 1"/>
    <property type="match status" value="1"/>
</dbReference>
<keyword evidence="13" id="KW-1185">Reference proteome</keyword>
<dbReference type="OrthoDB" id="19740at2759"/>
<dbReference type="eggNOG" id="KOG2656">
    <property type="taxonomic scope" value="Eukaryota"/>
</dbReference>
<name>T1FX03_HELRO</name>
<dbReference type="FunCoup" id="T1FX03">
    <property type="interactions" value="1546"/>
</dbReference>
<organism evidence="12 13">
    <name type="scientific">Helobdella robusta</name>
    <name type="common">Californian leech</name>
    <dbReference type="NCBI Taxonomy" id="6412"/>
    <lineage>
        <taxon>Eukaryota</taxon>
        <taxon>Metazoa</taxon>
        <taxon>Spiralia</taxon>
        <taxon>Lophotrochozoa</taxon>
        <taxon>Annelida</taxon>
        <taxon>Clitellata</taxon>
        <taxon>Hirudinea</taxon>
        <taxon>Rhynchobdellida</taxon>
        <taxon>Glossiphoniidae</taxon>
        <taxon>Helobdella</taxon>
    </lineage>
</organism>
<reference evidence="11 13" key="2">
    <citation type="journal article" date="2013" name="Nature">
        <title>Insights into bilaterian evolution from three spiralian genomes.</title>
        <authorList>
            <person name="Simakov O."/>
            <person name="Marletaz F."/>
            <person name="Cho S.J."/>
            <person name="Edsinger-Gonzales E."/>
            <person name="Havlak P."/>
            <person name="Hellsten U."/>
            <person name="Kuo D.H."/>
            <person name="Larsson T."/>
            <person name="Lv J."/>
            <person name="Arendt D."/>
            <person name="Savage R."/>
            <person name="Osoegawa K."/>
            <person name="de Jong P."/>
            <person name="Grimwood J."/>
            <person name="Chapman J.A."/>
            <person name="Shapiro H."/>
            <person name="Aerts A."/>
            <person name="Otillar R.P."/>
            <person name="Terry A.Y."/>
            <person name="Boore J.L."/>
            <person name="Grigoriev I.V."/>
            <person name="Lindberg D.R."/>
            <person name="Seaver E.C."/>
            <person name="Weisblat D.A."/>
            <person name="Putnam N.H."/>
            <person name="Rokhsar D.S."/>
        </authorList>
    </citation>
    <scope>NUCLEOTIDE SEQUENCE</scope>
</reference>
<protein>
    <recommendedName>
        <fullName evidence="6">DNA methyltransferase 1-associated protein 1</fullName>
    </recommendedName>
</protein>
<dbReference type="Pfam" id="PF05499">
    <property type="entry name" value="DMAP1"/>
    <property type="match status" value="1"/>
</dbReference>
<evidence type="ECO:0000259" key="10">
    <source>
        <dbReference type="Pfam" id="PF16282"/>
    </source>
</evidence>
<dbReference type="InterPro" id="IPR027109">
    <property type="entry name" value="Swc4/Dmap1"/>
</dbReference>
<evidence type="ECO:0000256" key="6">
    <source>
        <dbReference type="ARBA" id="ARBA00067416"/>
    </source>
</evidence>
<evidence type="ECO:0000256" key="8">
    <source>
        <dbReference type="SAM" id="MobiDB-lite"/>
    </source>
</evidence>
<dbReference type="GO" id="GO:0000812">
    <property type="term" value="C:Swr1 complex"/>
    <property type="evidence" value="ECO:0000318"/>
    <property type="project" value="GO_Central"/>
</dbReference>
<dbReference type="EnsemblMetazoa" id="HelroT62417">
    <property type="protein sequence ID" value="HelroP62417"/>
    <property type="gene ID" value="HelroG62417"/>
</dbReference>
<keyword evidence="4" id="KW-0804">Transcription</keyword>
<proteinExistence type="predicted"/>
<evidence type="ECO:0000256" key="3">
    <source>
        <dbReference type="ARBA" id="ARBA00023015"/>
    </source>
</evidence>
<dbReference type="HOGENOM" id="CLU_018539_1_1_1"/>
<dbReference type="GO" id="GO:0006281">
    <property type="term" value="P:DNA repair"/>
    <property type="evidence" value="ECO:0007669"/>
    <property type="project" value="InterPro"/>
</dbReference>
<keyword evidence="2" id="KW-0156">Chromatin regulator</keyword>
<accession>T1FX03</accession>
<evidence type="ECO:0000256" key="5">
    <source>
        <dbReference type="ARBA" id="ARBA00023242"/>
    </source>
</evidence>
<dbReference type="PANTHER" id="PTHR12855">
    <property type="entry name" value="DNA METHYLTRANSFERASE 1-ASSOCIATED PROTEIN 1 FAMILY MEMBER"/>
    <property type="match status" value="1"/>
</dbReference>
<dbReference type="PANTHER" id="PTHR12855:SF10">
    <property type="entry name" value="DNA METHYLTRANSFERASE 1-ASSOCIATED PROTEIN 1"/>
    <property type="match status" value="1"/>
</dbReference>
<keyword evidence="3" id="KW-0805">Transcription regulation</keyword>
<evidence type="ECO:0000259" key="9">
    <source>
        <dbReference type="Pfam" id="PF05499"/>
    </source>
</evidence>
<feature type="domain" description="DAMP1 SANT/Myb-like" evidence="10">
    <location>
        <begin position="120"/>
        <end position="199"/>
    </location>
</feature>
<feature type="region of interest" description="Disordered" evidence="8">
    <location>
        <begin position="26"/>
        <end position="46"/>
    </location>
</feature>
<dbReference type="GO" id="GO:0035267">
    <property type="term" value="C:NuA4 histone acetyltransferase complex"/>
    <property type="evidence" value="ECO:0000318"/>
    <property type="project" value="GO_Central"/>
</dbReference>
<dbReference type="GO" id="GO:0000122">
    <property type="term" value="P:negative regulation of transcription by RNA polymerase II"/>
    <property type="evidence" value="ECO:0000318"/>
    <property type="project" value="GO_Central"/>
</dbReference>
<dbReference type="GO" id="GO:0003714">
    <property type="term" value="F:transcription corepressor activity"/>
    <property type="evidence" value="ECO:0000318"/>
    <property type="project" value="GO_Central"/>
</dbReference>
<dbReference type="EMBL" id="KB095811">
    <property type="protein sequence ID" value="ESO12570.1"/>
    <property type="molecule type" value="Genomic_DNA"/>
</dbReference>
<dbReference type="EMBL" id="AMQM01000196">
    <property type="status" value="NOT_ANNOTATED_CDS"/>
    <property type="molecule type" value="Genomic_DNA"/>
</dbReference>
<dbReference type="Proteomes" id="UP000015101">
    <property type="component" value="Unassembled WGS sequence"/>
</dbReference>
<dbReference type="InterPro" id="IPR008468">
    <property type="entry name" value="DMAP1"/>
</dbReference>
<dbReference type="AlphaFoldDB" id="T1FX03"/>
<evidence type="ECO:0000256" key="4">
    <source>
        <dbReference type="ARBA" id="ARBA00023163"/>
    </source>
</evidence>
<dbReference type="Pfam" id="PF16282">
    <property type="entry name" value="SANT_DAMP1_like"/>
    <property type="match status" value="1"/>
</dbReference>
<dbReference type="Gene3D" id="1.10.10.60">
    <property type="entry name" value="Homeodomain-like"/>
    <property type="match status" value="1"/>
</dbReference>
<dbReference type="GeneID" id="20213351"/>
<feature type="domain" description="DNA methyltransferase 1-associated 1" evidence="9">
    <location>
        <begin position="239"/>
        <end position="398"/>
    </location>
</feature>
<reference evidence="13" key="1">
    <citation type="submission" date="2012-12" db="EMBL/GenBank/DDBJ databases">
        <authorList>
            <person name="Hellsten U."/>
            <person name="Grimwood J."/>
            <person name="Chapman J.A."/>
            <person name="Shapiro H."/>
            <person name="Aerts A."/>
            <person name="Otillar R.P."/>
            <person name="Terry A.Y."/>
            <person name="Boore J.L."/>
            <person name="Simakov O."/>
            <person name="Marletaz F."/>
            <person name="Cho S.-J."/>
            <person name="Edsinger-Gonzales E."/>
            <person name="Havlak P."/>
            <person name="Kuo D.-H."/>
            <person name="Larsson T."/>
            <person name="Lv J."/>
            <person name="Arendt D."/>
            <person name="Savage R."/>
            <person name="Osoegawa K."/>
            <person name="de Jong P."/>
            <person name="Lindberg D.R."/>
            <person name="Seaver E.C."/>
            <person name="Weisblat D.A."/>
            <person name="Putnam N.H."/>
            <person name="Grigoriev I.V."/>
            <person name="Rokhsar D.S."/>
        </authorList>
    </citation>
    <scope>NUCLEOTIDE SEQUENCE</scope>
</reference>
<dbReference type="InParanoid" id="T1FX03"/>
<dbReference type="OMA" id="RNNIQNW"/>
<evidence type="ECO:0000313" key="13">
    <source>
        <dbReference type="Proteomes" id="UP000015101"/>
    </source>
</evidence>
<dbReference type="CTD" id="20213351"/>
<evidence type="ECO:0000313" key="12">
    <source>
        <dbReference type="EnsemblMetazoa" id="HelroP62417"/>
    </source>
</evidence>
<sequence>MASGNDLRDILDIEVREEKEDVITRESLFGDKKKKSKKTEPNVKKPEGMHRELWGLLWTDNKDAAPLFPTDSTLTYKQPKAKIGRSKVRPWKWMPFTNPARKDGAVFYHWRRIADEGLEYPFVRFNKIIDVPTYSDLEYQQHLHSDAWTRQETDHLFSLCKRFDLRFVIVHDRWNRERYPHKRSIEDLKERYYAICHILHKLRNPQSDQKMRVFDANHERRRKEQLEKLFHRTEEQIEEEERLVQELKKIEQRKKEREKKAMDLQKLITAADNNSDSRRSERKISKKIVPYKTRESNVAPESTSIKFPDFKQSGVYLRSQKMKLPISLGQKKTKAIEQMLEEFAIEPNPVPTQEIVNSFNDLRQDMVLLYELKIALANSEYELQTLRHRYETLAPGKVFTAFSC</sequence>
<keyword evidence="7" id="KW-0175">Coiled coil</keyword>